<evidence type="ECO:0000313" key="1">
    <source>
        <dbReference type="EMBL" id="KOF78043.1"/>
    </source>
</evidence>
<organism evidence="1">
    <name type="scientific">Octopus bimaculoides</name>
    <name type="common">California two-spotted octopus</name>
    <dbReference type="NCBI Taxonomy" id="37653"/>
    <lineage>
        <taxon>Eukaryota</taxon>
        <taxon>Metazoa</taxon>
        <taxon>Spiralia</taxon>
        <taxon>Lophotrochozoa</taxon>
        <taxon>Mollusca</taxon>
        <taxon>Cephalopoda</taxon>
        <taxon>Coleoidea</taxon>
        <taxon>Octopodiformes</taxon>
        <taxon>Octopoda</taxon>
        <taxon>Incirrata</taxon>
        <taxon>Octopodidae</taxon>
        <taxon>Octopus</taxon>
    </lineage>
</organism>
<accession>A0A0L8GM53</accession>
<dbReference type="AlphaFoldDB" id="A0A0L8GM53"/>
<name>A0A0L8GM53_OCTBM</name>
<reference evidence="1" key="1">
    <citation type="submission" date="2015-07" db="EMBL/GenBank/DDBJ databases">
        <title>MeaNS - Measles Nucleotide Surveillance Program.</title>
        <authorList>
            <person name="Tran T."/>
            <person name="Druce J."/>
        </authorList>
    </citation>
    <scope>NUCLEOTIDE SEQUENCE</scope>
    <source>
        <strain evidence="1">UCB-OBI-ISO-001</strain>
        <tissue evidence="1">Gonad</tissue>
    </source>
</reference>
<sequence length="107" mass="12163">MNTIPTVIKKYKSVDSALDEHQALHYPTEYLNSFEPPRIPPRELFLKKLNLPKLCDVTRLIVKTLSPNVTEATIITGCVSGRKVFVPTIPIKPTDKPCEFKRTQFPV</sequence>
<protein>
    <recommendedName>
        <fullName evidence="2">DNA helicase</fullName>
    </recommendedName>
</protein>
<evidence type="ECO:0008006" key="2">
    <source>
        <dbReference type="Google" id="ProtNLM"/>
    </source>
</evidence>
<gene>
    <name evidence="1" type="ORF">OCBIM_22031340mg</name>
</gene>
<dbReference type="PANTHER" id="PTHR10492:SF57">
    <property type="entry name" value="ATP-DEPENDENT DNA HELICASE"/>
    <property type="match status" value="1"/>
</dbReference>
<dbReference type="PANTHER" id="PTHR10492">
    <property type="match status" value="1"/>
</dbReference>
<proteinExistence type="predicted"/>
<dbReference type="EMBL" id="KQ421219">
    <property type="protein sequence ID" value="KOF78043.1"/>
    <property type="molecule type" value="Genomic_DNA"/>
</dbReference>